<reference evidence="2" key="1">
    <citation type="submission" date="2017-07" db="EMBL/GenBank/DDBJ databases">
        <title>Taro Niue Genome Assembly and Annotation.</title>
        <authorList>
            <person name="Atibalentja N."/>
            <person name="Keating K."/>
            <person name="Fields C.J."/>
        </authorList>
    </citation>
    <scope>NUCLEOTIDE SEQUENCE</scope>
    <source>
        <strain evidence="2">Niue_2</strain>
        <tissue evidence="2">Leaf</tissue>
    </source>
</reference>
<proteinExistence type="predicted"/>
<dbReference type="OrthoDB" id="1927707at2759"/>
<accession>A0A843VV63</accession>
<keyword evidence="3" id="KW-1185">Reference proteome</keyword>
<evidence type="ECO:0000313" key="2">
    <source>
        <dbReference type="EMBL" id="MQM00649.1"/>
    </source>
</evidence>
<keyword evidence="1" id="KW-1133">Transmembrane helix</keyword>
<keyword evidence="1" id="KW-0472">Membrane</keyword>
<dbReference type="AlphaFoldDB" id="A0A843VV63"/>
<dbReference type="Proteomes" id="UP000652761">
    <property type="component" value="Unassembled WGS sequence"/>
</dbReference>
<gene>
    <name evidence="2" type="ORF">Taro_033390</name>
</gene>
<keyword evidence="1" id="KW-0812">Transmembrane</keyword>
<comment type="caution">
    <text evidence="2">The sequence shown here is derived from an EMBL/GenBank/DDBJ whole genome shotgun (WGS) entry which is preliminary data.</text>
</comment>
<organism evidence="2 3">
    <name type="scientific">Colocasia esculenta</name>
    <name type="common">Wild taro</name>
    <name type="synonym">Arum esculentum</name>
    <dbReference type="NCBI Taxonomy" id="4460"/>
    <lineage>
        <taxon>Eukaryota</taxon>
        <taxon>Viridiplantae</taxon>
        <taxon>Streptophyta</taxon>
        <taxon>Embryophyta</taxon>
        <taxon>Tracheophyta</taxon>
        <taxon>Spermatophyta</taxon>
        <taxon>Magnoliopsida</taxon>
        <taxon>Liliopsida</taxon>
        <taxon>Araceae</taxon>
        <taxon>Aroideae</taxon>
        <taxon>Colocasieae</taxon>
        <taxon>Colocasia</taxon>
    </lineage>
</organism>
<feature type="transmembrane region" description="Helical" evidence="1">
    <location>
        <begin position="12"/>
        <end position="32"/>
    </location>
</feature>
<evidence type="ECO:0000313" key="3">
    <source>
        <dbReference type="Proteomes" id="UP000652761"/>
    </source>
</evidence>
<protein>
    <submittedName>
        <fullName evidence="2">Uncharacterized protein</fullName>
    </submittedName>
</protein>
<dbReference type="EMBL" id="NMUH01002545">
    <property type="protein sequence ID" value="MQM00649.1"/>
    <property type="molecule type" value="Genomic_DNA"/>
</dbReference>
<name>A0A843VV63_COLES</name>
<sequence>MTAGASLHSVRWGYFRIIAGTVLGGVLGFYVMHRVENSYKVSKHDKRYRNKRGKKTHISVFRSRPGGYGKSILAVIIAAEKVKERLARYEKEMMLKDRQQQRREADGGDQLAE</sequence>
<evidence type="ECO:0000256" key="1">
    <source>
        <dbReference type="SAM" id="Phobius"/>
    </source>
</evidence>